<dbReference type="SUPFAM" id="SSF50952">
    <property type="entry name" value="Soluble quinoprotein glucose dehydrogenase"/>
    <property type="match status" value="1"/>
</dbReference>
<evidence type="ECO:0000313" key="4">
    <source>
        <dbReference type="Proteomes" id="UP000460290"/>
    </source>
</evidence>
<dbReference type="PANTHER" id="PTHR19328">
    <property type="entry name" value="HEDGEHOG-INTERACTING PROTEIN"/>
    <property type="match status" value="1"/>
</dbReference>
<feature type="chain" id="PRO_5032772304" evidence="1">
    <location>
        <begin position="27"/>
        <end position="393"/>
    </location>
</feature>
<dbReference type="EMBL" id="WTYZ01000001">
    <property type="protein sequence ID" value="MXO83071.1"/>
    <property type="molecule type" value="Genomic_DNA"/>
</dbReference>
<feature type="signal peptide" evidence="1">
    <location>
        <begin position="1"/>
        <end position="26"/>
    </location>
</feature>
<evidence type="ECO:0000313" key="3">
    <source>
        <dbReference type="EMBL" id="MXO83071.1"/>
    </source>
</evidence>
<dbReference type="PROSITE" id="PS51257">
    <property type="entry name" value="PROKAR_LIPOPROTEIN"/>
    <property type="match status" value="1"/>
</dbReference>
<evidence type="ECO:0000259" key="2">
    <source>
        <dbReference type="Pfam" id="PF07995"/>
    </source>
</evidence>
<accession>A0A844Z2Z6</accession>
<keyword evidence="1" id="KW-0732">Signal</keyword>
<dbReference type="InterPro" id="IPR012938">
    <property type="entry name" value="Glc/Sorbosone_DH"/>
</dbReference>
<dbReference type="Pfam" id="PF07995">
    <property type="entry name" value="GSDH"/>
    <property type="match status" value="1"/>
</dbReference>
<dbReference type="InterPro" id="IPR011042">
    <property type="entry name" value="6-blade_b-propeller_TolB-like"/>
</dbReference>
<comment type="caution">
    <text evidence="3">The sequence shown here is derived from an EMBL/GenBank/DDBJ whole genome shotgun (WGS) entry which is preliminary data.</text>
</comment>
<keyword evidence="4" id="KW-1185">Reference proteome</keyword>
<dbReference type="Proteomes" id="UP000460290">
    <property type="component" value="Unassembled WGS sequence"/>
</dbReference>
<proteinExistence type="predicted"/>
<dbReference type="InterPro" id="IPR011041">
    <property type="entry name" value="Quinoprot_gluc/sorb_DH_b-prop"/>
</dbReference>
<dbReference type="Gene3D" id="2.120.10.30">
    <property type="entry name" value="TolB, C-terminal domain"/>
    <property type="match status" value="1"/>
</dbReference>
<reference evidence="3 4" key="1">
    <citation type="submission" date="2019-12" db="EMBL/GenBank/DDBJ databases">
        <title>Genomic-based taxomic classification of the family Erythrobacteraceae.</title>
        <authorList>
            <person name="Xu L."/>
        </authorList>
    </citation>
    <scope>NUCLEOTIDE SEQUENCE [LARGE SCALE GENOMIC DNA]</scope>
    <source>
        <strain evidence="3 4">KCTC 42006</strain>
    </source>
</reference>
<organism evidence="3 4">
    <name type="scientific">Pontixanthobacter aestiaquae</name>
    <dbReference type="NCBI Taxonomy" id="1509367"/>
    <lineage>
        <taxon>Bacteria</taxon>
        <taxon>Pseudomonadati</taxon>
        <taxon>Pseudomonadota</taxon>
        <taxon>Alphaproteobacteria</taxon>
        <taxon>Sphingomonadales</taxon>
        <taxon>Erythrobacteraceae</taxon>
        <taxon>Pontixanthobacter</taxon>
    </lineage>
</organism>
<gene>
    <name evidence="3" type="ORF">GRI35_06790</name>
</gene>
<dbReference type="OrthoDB" id="9770043at2"/>
<sequence>MISKKSFIAISLSPLALALTSCGAAASVDSAEQAPAVVATAEAESVGPFTITTHGEYNEPWAAAIEPGTGNVFITEKSGAIKFFQPANGKIGFVTGEPEVDYGGQGGLGDIAFAPDYQTSKMVYLSWAEAGDGDTRGAVVGRGTLACEDHDSCEIQGLTVIWRQAPKTTGRGHYGHRILFSPDGKLMYVASSDRQKMTPAQDNTNNIGTIVRLNLDGTPAKDNPMADKGGVTAEIWSYGHRNILGMDFDAEGRLWEVEHGPKGGDEFNLVKPGANYGWPVVSNGVHYDNDPIPDNDTRPDLAQSAITWTPVIAPGGMTFLSGDMFAEWKGTALIAGLSSNALIHIKVDGENATEAARYDFGTRLRGVLEAPDGAIWVIEDGEGGRLLRLTPAS</sequence>
<name>A0A844Z2Z6_9SPHN</name>
<dbReference type="PANTHER" id="PTHR19328:SF75">
    <property type="entry name" value="ALDOSE SUGAR DEHYDROGENASE YLII"/>
    <property type="match status" value="1"/>
</dbReference>
<feature type="domain" description="Glucose/Sorbosone dehydrogenase" evidence="2">
    <location>
        <begin position="58"/>
        <end position="388"/>
    </location>
</feature>
<evidence type="ECO:0000256" key="1">
    <source>
        <dbReference type="SAM" id="SignalP"/>
    </source>
</evidence>
<protein>
    <submittedName>
        <fullName evidence="3">PQQ-dependent sugar dehydrogenase</fullName>
    </submittedName>
</protein>
<dbReference type="AlphaFoldDB" id="A0A844Z2Z6"/>